<accession>A0ABR2HDC4</accession>
<feature type="region of interest" description="Disordered" evidence="1">
    <location>
        <begin position="655"/>
        <end position="680"/>
    </location>
</feature>
<dbReference type="Proteomes" id="UP001470230">
    <property type="component" value="Unassembled WGS sequence"/>
</dbReference>
<reference evidence="2 3" key="1">
    <citation type="submission" date="2024-04" db="EMBL/GenBank/DDBJ databases">
        <title>Tritrichomonas musculus Genome.</title>
        <authorList>
            <person name="Alves-Ferreira E."/>
            <person name="Grigg M."/>
            <person name="Lorenzi H."/>
            <person name="Galac M."/>
        </authorList>
    </citation>
    <scope>NUCLEOTIDE SEQUENCE [LARGE SCALE GENOMIC DNA]</scope>
    <source>
        <strain evidence="2 3">EAF2021</strain>
    </source>
</reference>
<gene>
    <name evidence="2" type="ORF">M9Y10_021197</name>
</gene>
<evidence type="ECO:0000313" key="3">
    <source>
        <dbReference type="Proteomes" id="UP001470230"/>
    </source>
</evidence>
<dbReference type="EMBL" id="JAPFFF010000031">
    <property type="protein sequence ID" value="KAK8845021.1"/>
    <property type="molecule type" value="Genomic_DNA"/>
</dbReference>
<organism evidence="2 3">
    <name type="scientific">Tritrichomonas musculus</name>
    <dbReference type="NCBI Taxonomy" id="1915356"/>
    <lineage>
        <taxon>Eukaryota</taxon>
        <taxon>Metamonada</taxon>
        <taxon>Parabasalia</taxon>
        <taxon>Tritrichomonadida</taxon>
        <taxon>Tritrichomonadidae</taxon>
        <taxon>Tritrichomonas</taxon>
    </lineage>
</organism>
<proteinExistence type="predicted"/>
<comment type="caution">
    <text evidence="2">The sequence shown here is derived from an EMBL/GenBank/DDBJ whole genome shotgun (WGS) entry which is preliminary data.</text>
</comment>
<feature type="compositionally biased region" description="Low complexity" evidence="1">
    <location>
        <begin position="655"/>
        <end position="665"/>
    </location>
</feature>
<evidence type="ECO:0000256" key="1">
    <source>
        <dbReference type="SAM" id="MobiDB-lite"/>
    </source>
</evidence>
<name>A0ABR2HDC4_9EUKA</name>
<protein>
    <submittedName>
        <fullName evidence="2">Uncharacterized protein</fullName>
    </submittedName>
</protein>
<keyword evidence="3" id="KW-1185">Reference proteome</keyword>
<sequence>MITKAKSQEINLDNFLKYSSLIPTNEIKAAKLNHFSFEKVNLPNQVKLLIKVTNPDSINSGSIIFQGEELFWISSAVKIVLFNPKKISNVKEYDIDYPVQIVFSYNLYIILSHINSSVTLLSFTSSFSQMFQKEKEDYNYIKNKAGNLNSDQNSQMLRSVPSSFGITAAQENFIGCNDGVIRTYQIVGHWPDSNFFIRNAIVNNSFNPLKKKNPIISLKRAGNFLYSLDASYSLSAYIILNENQITPADAPIRLSGKYFSMTPFKNSVILTRQSTEGINCKTLLVSTVLDSKNWYRVRKDGVIVSRDFKSDCTLKKFRSNHSIVYYLNTPLTEGDGALWPINYKKLENTVIIYLDYKQSELNFFECDVKNGDIVVFAYNDIKPIPFIDMNKQIIPFSVIENKQNSVQFYYKKDGEEKSISVKTIEFVINEFDDNKESEINNDEKLNNKNTCLAILESYSVCPFKSFGISSITHSIWSSLGSLFCIIESTPPHSGKLLTMQFGINPTAILQGISGRIYAYTTNDRSQNDDSTDDTTKSKISDFSKIPNNIPESVHIFTSECLLKVSLNNQSSYFQRVAWNSIIHLSPYWMKKASVKNISDFCDMLQLELKFCPETDTINKFTKNLKKNCKEEEVPSQNRIRALIKDYNSVKNEVTNFNNNKNSQKPKTPKQHQQKEKITKANSNFMTEQQDTEKEIRSFYDEFKSIAQKRNIHLMKEFVNKHALVPLHQQQLQSVSYPQSQVNSENIELNEEETLENNEQFSQSAALSQKEPAKPISFFGRLKILLFGQMEADTDDSEEIVSQPDTQTQFAPQTISLPDITARRYQIDCLSTWIGDEINNLIEDEESSEYLECLANIQEGLMNINVIFE</sequence>
<evidence type="ECO:0000313" key="2">
    <source>
        <dbReference type="EMBL" id="KAK8845021.1"/>
    </source>
</evidence>